<comment type="caution">
    <text evidence="2">The sequence shown here is derived from an EMBL/GenBank/DDBJ whole genome shotgun (WGS) entry which is preliminary data.</text>
</comment>
<protein>
    <submittedName>
        <fullName evidence="2">ABC transporter</fullName>
    </submittedName>
</protein>
<gene>
    <name evidence="2" type="ORF">OJ253_978</name>
</gene>
<accession>A0A9D5HVG2</accession>
<sequence length="1273" mass="142928">MERGLRMILNGRTCLLLTTCFTSILTVVYGAIGDFPTIDYVEGPLAVYTPKKPILDGYKTRGELAYSSALAASHSVGIGIDGIPILDSDDAEGIYSKQSRTLESIQRATKFEVEIAKILYWRIKTDMELSAFDISLTVLERIVMDFFRKYGFSATTCQALLVKEGIPNEKAMDFCYNLEPFALLECHALTWMDFSVVMDIKLRMKRRGMFLETRDVCRLVERIKPSLIPKPERKSIFGKCQTIVNSELMKNYGITNMDADLICTVMDYTIQPACADLSQDELSEVMKLGLHLGDYIYPRLFPIFVADICIARKMMKRGPSREKCRNSMVRVLVERADQYGESVAADQWPLYTEIWRSCAYVYKRKAIGAEKSRLDKLFPRIAFGSIWSDRKYRGADSNYPPSQFAHIHGDTVEVAPDESELEESALDLDSQTLETSAAIRHGTKSDSPIELSADIGSESSVDLSSEMSVELEGRSSDGTILSDSTGISSGTPGSRAGVYGSSVRSKYSKSGARPVAPRERWVSSKEKALETPDQFLWSSRESVSLSSVQKAWAQVLYSLYSQEGNKAYGIEDFEIIASRIDPSNLHRSCTRLIFARIKKYPGTQKDGHGSRFSESTIANWCAAIDGARSKACQSLSTPAFLWSKIVHKSLVDMRDESNFAIDLRDVCRFMGKVEPWRYTKKSGFTNICLSNLSEPLTTAKHSTQTSFNDKYKLTERESKQFCILLKPANHKGCARLSSTDLTLAYKLAYELGKIQNDSKKLQVTYDSVCRVLTRVGKESTVEHCILATAEFVGHIAVDSNTAGKEFEKGVAEACGKVFEAKEPEEAMKAVGSIIEDVYSDIAKHMPPQPQDYDLIRKKMVIGDELLEETRHIRGAGRRDLIGRRADARLFSPTYFKPVAASEEEFWTPFGVDPALLKKEMESKAEPMVTMEQYYEASEFPSTGFTIDPQWAEIREKSYKKSLSEKLQSEFTRIAPASLVVEPSNIPDFSKIVNEIDLAPNAIYVSCVKALKRHRVRSEVAQEVCKKIDPYATPACNSLMIVLLDHAEGVHSYLTSMVKKEAFDLADFCKVMHAISPFSQKSAEIGNIAKTCVSSPVMFSFQKKYLLNNKQMTKLCSKLDFTRSQSFARLNFYQRRRVISSSKVISIMISDKYQDVYQKYGGVFWARSIPRVSIANIINLVSHTGEDSPIKEKCEYECQPGSPFYTQVLADADICYKSCMATPTVDGHVLTGDDKMVAEEGKDVGLKPRSYQSFDRYGSTPENRISKPVWWMGD</sequence>
<feature type="compositionally biased region" description="Polar residues" evidence="1">
    <location>
        <begin position="476"/>
        <end position="492"/>
    </location>
</feature>
<feature type="region of interest" description="Disordered" evidence="1">
    <location>
        <begin position="438"/>
        <end position="501"/>
    </location>
</feature>
<dbReference type="EMBL" id="JAPCXC010000018">
    <property type="protein sequence ID" value="KAJ1611095.1"/>
    <property type="molecule type" value="Genomic_DNA"/>
</dbReference>
<organism evidence="2">
    <name type="scientific">Cryptosporidium canis</name>
    <dbReference type="NCBI Taxonomy" id="195482"/>
    <lineage>
        <taxon>Eukaryota</taxon>
        <taxon>Sar</taxon>
        <taxon>Alveolata</taxon>
        <taxon>Apicomplexa</taxon>
        <taxon>Conoidasida</taxon>
        <taxon>Coccidia</taxon>
        <taxon>Eucoccidiorida</taxon>
        <taxon>Eimeriorina</taxon>
        <taxon>Cryptosporidiidae</taxon>
        <taxon>Cryptosporidium</taxon>
    </lineage>
</organism>
<reference evidence="2" key="1">
    <citation type="submission" date="2022-10" db="EMBL/GenBank/DDBJ databases">
        <title>Adaptive evolution leads to modifications in subtelomeric GC content in a zoonotic Cryptosporidium species.</title>
        <authorList>
            <person name="Li J."/>
            <person name="Feng Y."/>
            <person name="Xiao L."/>
        </authorList>
    </citation>
    <scope>NUCLEOTIDE SEQUENCE</scope>
    <source>
        <strain evidence="2">33844</strain>
    </source>
</reference>
<evidence type="ECO:0000256" key="1">
    <source>
        <dbReference type="SAM" id="MobiDB-lite"/>
    </source>
</evidence>
<dbReference type="AlphaFoldDB" id="A0A9D5HVG2"/>
<dbReference type="Proteomes" id="UP001067231">
    <property type="component" value="Unassembled WGS sequence"/>
</dbReference>
<name>A0A9D5HVG2_9CRYT</name>
<evidence type="ECO:0000313" key="2">
    <source>
        <dbReference type="EMBL" id="KAJ1611095.1"/>
    </source>
</evidence>
<feature type="compositionally biased region" description="Low complexity" evidence="1">
    <location>
        <begin position="457"/>
        <end position="470"/>
    </location>
</feature>
<proteinExistence type="predicted"/>
<dbReference type="OrthoDB" id="338064at2759"/>